<evidence type="ECO:0000313" key="8">
    <source>
        <dbReference type="EMBL" id="TBN57715.1"/>
    </source>
</evidence>
<dbReference type="GO" id="GO:0005524">
    <property type="term" value="F:ATP binding"/>
    <property type="evidence" value="ECO:0007669"/>
    <property type="project" value="UniProtKB-KW"/>
</dbReference>
<organism evidence="8 9">
    <name type="scientific">Glaciihabitans arcticus</name>
    <dbReference type="NCBI Taxonomy" id="2668039"/>
    <lineage>
        <taxon>Bacteria</taxon>
        <taxon>Bacillati</taxon>
        <taxon>Actinomycetota</taxon>
        <taxon>Actinomycetes</taxon>
        <taxon>Micrococcales</taxon>
        <taxon>Microbacteriaceae</taxon>
        <taxon>Glaciihabitans</taxon>
    </lineage>
</organism>
<name>A0A4Q9GSX0_9MICO</name>
<evidence type="ECO:0000256" key="1">
    <source>
        <dbReference type="ARBA" id="ARBA00010688"/>
    </source>
</evidence>
<dbReference type="PANTHER" id="PTHR46566:SF5">
    <property type="entry name" value="1-PHOSPHOFRUCTOKINASE"/>
    <property type="match status" value="1"/>
</dbReference>
<dbReference type="EMBL" id="SISG01000001">
    <property type="protein sequence ID" value="TBN57715.1"/>
    <property type="molecule type" value="Genomic_DNA"/>
</dbReference>
<dbReference type="SUPFAM" id="SSF53613">
    <property type="entry name" value="Ribokinase-like"/>
    <property type="match status" value="1"/>
</dbReference>
<dbReference type="AlphaFoldDB" id="A0A4Q9GSX0"/>
<evidence type="ECO:0000259" key="7">
    <source>
        <dbReference type="Pfam" id="PF00294"/>
    </source>
</evidence>
<dbReference type="PIRSF" id="PIRSF000535">
    <property type="entry name" value="1PFK/6PFK/LacC"/>
    <property type="match status" value="1"/>
</dbReference>
<keyword evidence="3" id="KW-0547">Nucleotide-binding</keyword>
<keyword evidence="4" id="KW-0418">Kinase</keyword>
<dbReference type="RefSeq" id="WP_130981826.1">
    <property type="nucleotide sequence ID" value="NZ_SISG01000001.1"/>
</dbReference>
<dbReference type="Pfam" id="PF00294">
    <property type="entry name" value="PfkB"/>
    <property type="match status" value="1"/>
</dbReference>
<dbReference type="GO" id="GO:0005829">
    <property type="term" value="C:cytosol"/>
    <property type="evidence" value="ECO:0007669"/>
    <property type="project" value="TreeGrafter"/>
</dbReference>
<accession>A0A4Q9GSX0</accession>
<dbReference type="InterPro" id="IPR017583">
    <property type="entry name" value="Tagatose/fructose_Pkinase"/>
</dbReference>
<evidence type="ECO:0000256" key="2">
    <source>
        <dbReference type="ARBA" id="ARBA00022679"/>
    </source>
</evidence>
<dbReference type="Gene3D" id="3.40.1190.20">
    <property type="match status" value="1"/>
</dbReference>
<feature type="domain" description="Carbohydrate kinase PfkB" evidence="7">
    <location>
        <begin position="15"/>
        <end position="286"/>
    </location>
</feature>
<dbReference type="InterPro" id="IPR011611">
    <property type="entry name" value="PfkB_dom"/>
</dbReference>
<reference evidence="9" key="1">
    <citation type="submission" date="2019-02" db="EMBL/GenBank/DDBJ databases">
        <title>Glaciihabitans arcticus sp. nov., a psychrotolerant bacterium isolated from polar soil.</title>
        <authorList>
            <person name="Dahal R.H."/>
        </authorList>
    </citation>
    <scope>NUCLEOTIDE SEQUENCE [LARGE SCALE GENOMIC DNA]</scope>
    <source>
        <strain evidence="9">RP-3-7</strain>
    </source>
</reference>
<dbReference type="Proteomes" id="UP000294194">
    <property type="component" value="Unassembled WGS sequence"/>
</dbReference>
<dbReference type="InterPro" id="IPR029056">
    <property type="entry name" value="Ribokinase-like"/>
</dbReference>
<gene>
    <name evidence="8" type="ORF">EYE40_10130</name>
</gene>
<protein>
    <recommendedName>
        <fullName evidence="7">Carbohydrate kinase PfkB domain-containing protein</fullName>
    </recommendedName>
</protein>
<evidence type="ECO:0000256" key="6">
    <source>
        <dbReference type="PIRNR" id="PIRNR000535"/>
    </source>
</evidence>
<comment type="similarity">
    <text evidence="1">Belongs to the carbohydrate kinase PfkB family.</text>
</comment>
<sequence>MITVLLLSPSLDVTYRVAEVTVGEIHRPREVLRFPGGKGLNLARAATRLGASARVVAPLGGHVGALVSSLAEAAGVAVLAVPVAGETRSCVTVAGDDGRLTEFYESAAPLHPSEVDEIRQAIGGLDGGAGWTALSGSVPTGVPLHELVDMLRARAEAGDRIALDTHGAALDTLVSELRPQLVKVNRFEASELLGVSAPARELATLLRERSGGTVIVTDGAEGSVAVDEDGAWRATLEFRGAFPVGSGDSYLGGLLAVLDRGGSLGEALAVATGAAAANAAIPGAGEFSLEHANDLADRTVVKQL</sequence>
<proteinExistence type="inferred from homology"/>
<keyword evidence="5" id="KW-0067">ATP-binding</keyword>
<dbReference type="PANTHER" id="PTHR46566">
    <property type="entry name" value="1-PHOSPHOFRUCTOKINASE-RELATED"/>
    <property type="match status" value="1"/>
</dbReference>
<evidence type="ECO:0000256" key="3">
    <source>
        <dbReference type="ARBA" id="ARBA00022741"/>
    </source>
</evidence>
<evidence type="ECO:0000313" key="9">
    <source>
        <dbReference type="Proteomes" id="UP000294194"/>
    </source>
</evidence>
<comment type="caution">
    <text evidence="8">The sequence shown here is derived from an EMBL/GenBank/DDBJ whole genome shotgun (WGS) entry which is preliminary data.</text>
</comment>
<keyword evidence="2 6" id="KW-0808">Transferase</keyword>
<keyword evidence="9" id="KW-1185">Reference proteome</keyword>
<evidence type="ECO:0000256" key="5">
    <source>
        <dbReference type="ARBA" id="ARBA00022840"/>
    </source>
</evidence>
<dbReference type="GO" id="GO:0008443">
    <property type="term" value="F:phosphofructokinase activity"/>
    <property type="evidence" value="ECO:0007669"/>
    <property type="project" value="TreeGrafter"/>
</dbReference>
<evidence type="ECO:0000256" key="4">
    <source>
        <dbReference type="ARBA" id="ARBA00022777"/>
    </source>
</evidence>